<sequence>MRTPTGVLKAPPYVTKGGKKEVTDPSKAQILPLDYSPAICRQNEQGTRALSDQALQKQLASQLKLSAKAIQEAEKACESGESTFKHVFGSYDTQGKWAPTSAKGTLEDTEVLGSSFEQIDVGERGFYVALDKNYIKIFVVFGTGLKLIYGDQVGEYIEKAMCWNIEEYNSVNPPEIPKDIQHKEYEKWLLSNPHLCWAPWSRAGVYHWGVWMERGHHDRGSIVTKDTNVKARMEQVMWPLFKAMGALTRAQRILLTAVDIECMREYESILRNCLTATQQLFETDERECFTLRACLVNIFTEPHIDGGDVKGG</sequence>
<dbReference type="OrthoDB" id="4638065at2759"/>
<reference evidence="1 2" key="1">
    <citation type="journal article" date="2018" name="Nat. Ecol. Evol.">
        <title>Pezizomycetes genomes reveal the molecular basis of ectomycorrhizal truffle lifestyle.</title>
        <authorList>
            <person name="Murat C."/>
            <person name="Payen T."/>
            <person name="Noel B."/>
            <person name="Kuo A."/>
            <person name="Morin E."/>
            <person name="Chen J."/>
            <person name="Kohler A."/>
            <person name="Krizsan K."/>
            <person name="Balestrini R."/>
            <person name="Da Silva C."/>
            <person name="Montanini B."/>
            <person name="Hainaut M."/>
            <person name="Levati E."/>
            <person name="Barry K.W."/>
            <person name="Belfiori B."/>
            <person name="Cichocki N."/>
            <person name="Clum A."/>
            <person name="Dockter R.B."/>
            <person name="Fauchery L."/>
            <person name="Guy J."/>
            <person name="Iotti M."/>
            <person name="Le Tacon F."/>
            <person name="Lindquist E.A."/>
            <person name="Lipzen A."/>
            <person name="Malagnac F."/>
            <person name="Mello A."/>
            <person name="Molinier V."/>
            <person name="Miyauchi S."/>
            <person name="Poulain J."/>
            <person name="Riccioni C."/>
            <person name="Rubini A."/>
            <person name="Sitrit Y."/>
            <person name="Splivallo R."/>
            <person name="Traeger S."/>
            <person name="Wang M."/>
            <person name="Zifcakova L."/>
            <person name="Wipf D."/>
            <person name="Zambonelli A."/>
            <person name="Paolocci F."/>
            <person name="Nowrousian M."/>
            <person name="Ottonello S."/>
            <person name="Baldrian P."/>
            <person name="Spatafora J.W."/>
            <person name="Henrissat B."/>
            <person name="Nagy L.G."/>
            <person name="Aury J.M."/>
            <person name="Wincker P."/>
            <person name="Grigoriev I.V."/>
            <person name="Bonfante P."/>
            <person name="Martin F.M."/>
        </authorList>
    </citation>
    <scope>NUCLEOTIDE SEQUENCE [LARGE SCALE GENOMIC DNA]</scope>
    <source>
        <strain evidence="1 2">120613-1</strain>
    </source>
</reference>
<gene>
    <name evidence="1" type="ORF">L873DRAFT_1848347</name>
</gene>
<dbReference type="EMBL" id="ML120500">
    <property type="protein sequence ID" value="RPA91296.1"/>
    <property type="molecule type" value="Genomic_DNA"/>
</dbReference>
<name>A0A3N4IZJ7_9PEZI</name>
<proteinExistence type="predicted"/>
<organism evidence="1 2">
    <name type="scientific">Choiromyces venosus 120613-1</name>
    <dbReference type="NCBI Taxonomy" id="1336337"/>
    <lineage>
        <taxon>Eukaryota</taxon>
        <taxon>Fungi</taxon>
        <taxon>Dikarya</taxon>
        <taxon>Ascomycota</taxon>
        <taxon>Pezizomycotina</taxon>
        <taxon>Pezizomycetes</taxon>
        <taxon>Pezizales</taxon>
        <taxon>Tuberaceae</taxon>
        <taxon>Choiromyces</taxon>
    </lineage>
</organism>
<keyword evidence="2" id="KW-1185">Reference proteome</keyword>
<dbReference type="Proteomes" id="UP000276215">
    <property type="component" value="Unassembled WGS sequence"/>
</dbReference>
<evidence type="ECO:0000313" key="1">
    <source>
        <dbReference type="EMBL" id="RPA91296.1"/>
    </source>
</evidence>
<accession>A0A3N4IZJ7</accession>
<protein>
    <submittedName>
        <fullName evidence="1">Uncharacterized protein</fullName>
    </submittedName>
</protein>
<dbReference type="AlphaFoldDB" id="A0A3N4IZJ7"/>
<evidence type="ECO:0000313" key="2">
    <source>
        <dbReference type="Proteomes" id="UP000276215"/>
    </source>
</evidence>